<reference evidence="2" key="1">
    <citation type="submission" date="2021-06" db="EMBL/GenBank/DDBJ databases">
        <title>Bradyrhizobium sp. S2-20-1 Genome sequencing.</title>
        <authorList>
            <person name="Jin L."/>
        </authorList>
    </citation>
    <scope>NUCLEOTIDE SEQUENCE</scope>
    <source>
        <strain evidence="2">S2-20-1</strain>
    </source>
</reference>
<feature type="region of interest" description="Disordered" evidence="1">
    <location>
        <begin position="417"/>
        <end position="442"/>
    </location>
</feature>
<dbReference type="InterPro" id="IPR023346">
    <property type="entry name" value="Lysozyme-like_dom_sf"/>
</dbReference>
<organism evidence="2 3">
    <name type="scientific">Bradyrhizobium sediminis</name>
    <dbReference type="NCBI Taxonomy" id="2840469"/>
    <lineage>
        <taxon>Bacteria</taxon>
        <taxon>Pseudomonadati</taxon>
        <taxon>Pseudomonadota</taxon>
        <taxon>Alphaproteobacteria</taxon>
        <taxon>Hyphomicrobiales</taxon>
        <taxon>Nitrobacteraceae</taxon>
        <taxon>Bradyrhizobium</taxon>
    </lineage>
</organism>
<evidence type="ECO:0000313" key="3">
    <source>
        <dbReference type="Proteomes" id="UP000680839"/>
    </source>
</evidence>
<dbReference type="RefSeq" id="WP_215623401.1">
    <property type="nucleotide sequence ID" value="NZ_CP076134.1"/>
</dbReference>
<feature type="compositionally biased region" description="Basic and acidic residues" evidence="1">
    <location>
        <begin position="426"/>
        <end position="436"/>
    </location>
</feature>
<dbReference type="EMBL" id="CP076134">
    <property type="protein sequence ID" value="QWG14808.1"/>
    <property type="molecule type" value="Genomic_DNA"/>
</dbReference>
<dbReference type="Proteomes" id="UP000680839">
    <property type="component" value="Chromosome"/>
</dbReference>
<gene>
    <name evidence="2" type="ORF">KMZ29_09210</name>
</gene>
<evidence type="ECO:0008006" key="4">
    <source>
        <dbReference type="Google" id="ProtNLM"/>
    </source>
</evidence>
<dbReference type="SUPFAM" id="SSF53955">
    <property type="entry name" value="Lysozyme-like"/>
    <property type="match status" value="1"/>
</dbReference>
<dbReference type="AlphaFoldDB" id="A0A975NGQ2"/>
<feature type="compositionally biased region" description="Polar residues" evidence="1">
    <location>
        <begin position="324"/>
        <end position="336"/>
    </location>
</feature>
<protein>
    <recommendedName>
        <fullName evidence="4">Transglycosylase SLT domain-containing protein</fullName>
    </recommendedName>
</protein>
<proteinExistence type="predicted"/>
<evidence type="ECO:0000256" key="1">
    <source>
        <dbReference type="SAM" id="MobiDB-lite"/>
    </source>
</evidence>
<sequence>MGAQEVRKYRALIDAAAARYSIDPDIVKATIYTEVSRGVIYGKPAEWLGRARTWYPGNIDTSWQELIPGSNVRDPKDNIELTAKLISRIANRLDDPSIENIYSLYNSLSHDRTYVNKETKTTPYFAKMALEAKAWEKDNWSSPEFPSAKDAQREVLPSERHVFDNRFGWWGSSPAGAAITPAPDGSDAFGNRFGNWGTAPAGGLGDARSPVLRELEKYRKSSAPDGSAPTAVHGAPTPAFQPDAVYSPAGDFFGNFPRVSAGTTPAPIAFNVPGPAVGTGAADNFGAAGRRPVGVLGSFIGDSPIVAAEVRPQLHGVSAPGLSNEETAYGDQSGNLPSGPRPVGYPRLRSRVVSPAFPAIMPPDAVPPDPPEPAPLLGIFSGKPMVPLPHEFWGLPKKSGASSNDALFDLLAGLALRNPASIPPDDDPRRFDRDDQMQPWFL</sequence>
<evidence type="ECO:0000313" key="2">
    <source>
        <dbReference type="EMBL" id="QWG14808.1"/>
    </source>
</evidence>
<feature type="region of interest" description="Disordered" evidence="1">
    <location>
        <begin position="318"/>
        <end position="339"/>
    </location>
</feature>
<accession>A0A975NGQ2</accession>
<dbReference type="Gene3D" id="1.10.530.10">
    <property type="match status" value="1"/>
</dbReference>
<name>A0A975NGQ2_9BRAD</name>